<proteinExistence type="predicted"/>
<dbReference type="OrthoDB" id="3704005at2759"/>
<gene>
    <name evidence="1" type="ORF">E8E13_006981</name>
</gene>
<reference evidence="1" key="1">
    <citation type="submission" date="2019-04" db="EMBL/GenBank/DDBJ databases">
        <title>Sequencing of skin fungus with MAO and IRED activity.</title>
        <authorList>
            <person name="Marsaioli A.J."/>
            <person name="Bonatto J.M.C."/>
            <person name="Reis Junior O."/>
        </authorList>
    </citation>
    <scope>NUCLEOTIDE SEQUENCE</scope>
    <source>
        <strain evidence="1">30M1</strain>
    </source>
</reference>
<sequence length="101" mass="11410">MSPALSSRAAQRFRLVTSVLVLAVGNYELWRIHKGIHPYWTPRLEEAGIVRQRNKLAEDGSLKPEVIAAEKPAPKAWIKWTDLNGVPIPTLETSIRPTRED</sequence>
<comment type="caution">
    <text evidence="1">The sequence shown here is derived from an EMBL/GenBank/DDBJ whole genome shotgun (WGS) entry which is preliminary data.</text>
</comment>
<protein>
    <submittedName>
        <fullName evidence="1">Uncharacterized protein</fullName>
    </submittedName>
</protein>
<dbReference type="Proteomes" id="UP000801428">
    <property type="component" value="Unassembled WGS sequence"/>
</dbReference>
<dbReference type="EMBL" id="SWKU01000009">
    <property type="protein sequence ID" value="KAF3003595.1"/>
    <property type="molecule type" value="Genomic_DNA"/>
</dbReference>
<name>A0A9P4TGX3_CURKU</name>
<evidence type="ECO:0000313" key="1">
    <source>
        <dbReference type="EMBL" id="KAF3003595.1"/>
    </source>
</evidence>
<evidence type="ECO:0000313" key="2">
    <source>
        <dbReference type="Proteomes" id="UP000801428"/>
    </source>
</evidence>
<organism evidence="1 2">
    <name type="scientific">Curvularia kusanoi</name>
    <name type="common">Cochliobolus kusanoi</name>
    <dbReference type="NCBI Taxonomy" id="90978"/>
    <lineage>
        <taxon>Eukaryota</taxon>
        <taxon>Fungi</taxon>
        <taxon>Dikarya</taxon>
        <taxon>Ascomycota</taxon>
        <taxon>Pezizomycotina</taxon>
        <taxon>Dothideomycetes</taxon>
        <taxon>Pleosporomycetidae</taxon>
        <taxon>Pleosporales</taxon>
        <taxon>Pleosporineae</taxon>
        <taxon>Pleosporaceae</taxon>
        <taxon>Curvularia</taxon>
    </lineage>
</organism>
<keyword evidence="2" id="KW-1185">Reference proteome</keyword>
<accession>A0A9P4TGX3</accession>
<dbReference type="AlphaFoldDB" id="A0A9P4TGX3"/>